<evidence type="ECO:0000256" key="6">
    <source>
        <dbReference type="ARBA" id="ARBA00023136"/>
    </source>
</evidence>
<evidence type="ECO:0008006" key="14">
    <source>
        <dbReference type="Google" id="ProtNLM"/>
    </source>
</evidence>
<proteinExistence type="inferred from homology"/>
<dbReference type="SUPFAM" id="SSF49464">
    <property type="entry name" value="Carboxypeptidase regulatory domain-like"/>
    <property type="match status" value="1"/>
</dbReference>
<dbReference type="NCBIfam" id="TIGR04057">
    <property type="entry name" value="SusC_RagA_signa"/>
    <property type="match status" value="1"/>
</dbReference>
<sequence length="1156" mass="127489">MKIKIIKAAFSKRKSISTLIMRTIILFLSLALFSFTPSELLSQNVKIVIKHDQKATVDEIFELIKKQTQYRFVYRSDMFDNLPEIELEKGTLSVNTLLEKSLSKGKFKYEVVANNTIIIKEITAPKTHTVESLEITGKVTDVNGQPIPGITVYVSSYKPTSTGSNKNFVIRGTTTDFDGTFSITAEVGYYIVASGVGFQLFTEEITKNKTTYTIVLKEEISALEEVLVVGYGTTKKKDLTGSVGSITAEDIQQIKTQTIDNALIGKIPGVNVQSRGGAPGSSSSVSIRGLTQIRGDNQPLYVIDGTPISITPNSESLGLINYGSRENPLLAINPDDVERIDVLKDASAAAIYGSRAASGVIIVTTKRGKRNQAPRFSFNAASTFQNPVKTYDYLSAADYIKFSSEKAQQLLNLYPQSSWTSFPKQYAIVNSPGTYFGKANTNWQDLITNKNALWTQYSFNVSGGSDRVNYMMSAGISDQQGVMIENDFKRYTFSTNLDINVTNSFKVGGSVNYNYSVNKNKGFSSLALGSFRPDLPAYNEDGSYSTYAGDFGKQYTPLGEGMQTRKKALSKNLIGSVYGEVEIIKGLKFKSQLNASVNSDESNKFGTSKSSNSLFQAKYYSRPGATLDIQHNEGWTTAFENTLSYNKTISENHRIDAVAGVSWNHTRYDADAQHYRGFPDDNTLIDINSSNFRDGVESESIEQGLNSIFGRVNYSYKSKYLATFTARRDGSTKFGPDSRYGFFPSAALAWNMHNEDFLKDVSFINQLKLRASLGKTGSDNLPSFTYLAYYQSLENGDSFYDGKNGIAVTGVPNSNIRWETTKQLDLGVDFSLFNNRIAGEVVYFKKNTSGIILLTSLPYETGSISWNTNVADVSNKGWEFLIGVDIFRTKNFKWNSSFNISAIKNNVDNLYGGSAGSQTVIQGQPLGVITGYKVVKIAQTQAEINALNTSAGGVYQSSLTQPGDYIFKDINGDGKITTADRGPIGDINPNYFGGWNNIATYKNWDFSMNWNFSQGAQRQYDKISNLYSINAISNPTPEAFQTWTPTYTDAPYARYGSPSNGYTPTSRSVVDASYIKLRSVSIGYSVPSSLFKNTGLSKVRLSLSGNNLITITSYPGLDPEDVVMSSFANRSTGFTYDRGNSYPNIKTFTCSLNVTF</sequence>
<dbReference type="InterPro" id="IPR008969">
    <property type="entry name" value="CarboxyPept-like_regulatory"/>
</dbReference>
<comment type="similarity">
    <text evidence="8 9">Belongs to the TonB-dependent receptor family.</text>
</comment>
<dbReference type="EMBL" id="CP029255">
    <property type="protein sequence ID" value="AWK05731.1"/>
    <property type="molecule type" value="Genomic_DNA"/>
</dbReference>
<dbReference type="InterPro" id="IPR023996">
    <property type="entry name" value="TonB-dep_OMP_SusC/RagA"/>
</dbReference>
<dbReference type="SUPFAM" id="SSF56935">
    <property type="entry name" value="Porins"/>
    <property type="match status" value="1"/>
</dbReference>
<keyword evidence="13" id="KW-1185">Reference proteome</keyword>
<dbReference type="AlphaFoldDB" id="A0A2S1YNU2"/>
<evidence type="ECO:0000256" key="5">
    <source>
        <dbReference type="ARBA" id="ARBA00023077"/>
    </source>
</evidence>
<dbReference type="RefSeq" id="WP_109193166.1">
    <property type="nucleotide sequence ID" value="NZ_CP029255.1"/>
</dbReference>
<dbReference type="Pfam" id="PF07715">
    <property type="entry name" value="Plug"/>
    <property type="match status" value="1"/>
</dbReference>
<dbReference type="NCBIfam" id="TIGR04056">
    <property type="entry name" value="OMP_RagA_SusC"/>
    <property type="match status" value="1"/>
</dbReference>
<accession>A0A2S1YNU2</accession>
<dbReference type="InterPro" id="IPR023997">
    <property type="entry name" value="TonB-dep_OMP_SusC/RagA_CS"/>
</dbReference>
<dbReference type="InterPro" id="IPR037066">
    <property type="entry name" value="Plug_dom_sf"/>
</dbReference>
<evidence type="ECO:0000256" key="1">
    <source>
        <dbReference type="ARBA" id="ARBA00004571"/>
    </source>
</evidence>
<name>A0A2S1YNU2_9FLAO</name>
<comment type="subcellular location">
    <subcellularLocation>
        <location evidence="1 8">Cell outer membrane</location>
        <topology evidence="1 8">Multi-pass membrane protein</topology>
    </subcellularLocation>
</comment>
<dbReference type="OrthoDB" id="9768177at2"/>
<dbReference type="GO" id="GO:0009279">
    <property type="term" value="C:cell outer membrane"/>
    <property type="evidence" value="ECO:0007669"/>
    <property type="project" value="UniProtKB-SubCell"/>
</dbReference>
<protein>
    <recommendedName>
        <fullName evidence="14">SusC/RagA family TonB-linked outer membrane protein</fullName>
    </recommendedName>
</protein>
<evidence type="ECO:0000256" key="4">
    <source>
        <dbReference type="ARBA" id="ARBA00022692"/>
    </source>
</evidence>
<keyword evidence="6 8" id="KW-0472">Membrane</keyword>
<gene>
    <name evidence="12" type="ORF">HYN56_16395</name>
</gene>
<dbReference type="Gene3D" id="2.170.130.10">
    <property type="entry name" value="TonB-dependent receptor, plug domain"/>
    <property type="match status" value="1"/>
</dbReference>
<keyword evidence="3 8" id="KW-1134">Transmembrane beta strand</keyword>
<dbReference type="InterPro" id="IPR012910">
    <property type="entry name" value="Plug_dom"/>
</dbReference>
<reference evidence="12 13" key="1">
    <citation type="submission" date="2018-05" db="EMBL/GenBank/DDBJ databases">
        <title>Genome sequencing of Flavobacterium sp. HYN0056.</title>
        <authorList>
            <person name="Yi H."/>
            <person name="Baek C."/>
        </authorList>
    </citation>
    <scope>NUCLEOTIDE SEQUENCE [LARGE SCALE GENOMIC DNA]</scope>
    <source>
        <strain evidence="12 13">HYN0056</strain>
    </source>
</reference>
<keyword evidence="2 8" id="KW-0813">Transport</keyword>
<evidence type="ECO:0000313" key="13">
    <source>
        <dbReference type="Proteomes" id="UP000245250"/>
    </source>
</evidence>
<evidence type="ECO:0000256" key="8">
    <source>
        <dbReference type="PROSITE-ProRule" id="PRU01360"/>
    </source>
</evidence>
<keyword evidence="5 9" id="KW-0798">TonB box</keyword>
<dbReference type="KEGG" id="fcr:HYN56_16395"/>
<evidence type="ECO:0000259" key="11">
    <source>
        <dbReference type="Pfam" id="PF07715"/>
    </source>
</evidence>
<evidence type="ECO:0000256" key="9">
    <source>
        <dbReference type="RuleBase" id="RU003357"/>
    </source>
</evidence>
<evidence type="ECO:0000256" key="3">
    <source>
        <dbReference type="ARBA" id="ARBA00022452"/>
    </source>
</evidence>
<organism evidence="12 13">
    <name type="scientific">Flavobacterium crocinum</name>
    <dbReference type="NCBI Taxonomy" id="2183896"/>
    <lineage>
        <taxon>Bacteria</taxon>
        <taxon>Pseudomonadati</taxon>
        <taxon>Bacteroidota</taxon>
        <taxon>Flavobacteriia</taxon>
        <taxon>Flavobacteriales</taxon>
        <taxon>Flavobacteriaceae</taxon>
        <taxon>Flavobacterium</taxon>
    </lineage>
</organism>
<evidence type="ECO:0000259" key="10">
    <source>
        <dbReference type="Pfam" id="PF00593"/>
    </source>
</evidence>
<dbReference type="InterPro" id="IPR039426">
    <property type="entry name" value="TonB-dep_rcpt-like"/>
</dbReference>
<dbReference type="Gene3D" id="2.60.40.1120">
    <property type="entry name" value="Carboxypeptidase-like, regulatory domain"/>
    <property type="match status" value="1"/>
</dbReference>
<dbReference type="Pfam" id="PF13715">
    <property type="entry name" value="CarbopepD_reg_2"/>
    <property type="match status" value="1"/>
</dbReference>
<feature type="domain" description="TonB-dependent receptor-like beta-barrel" evidence="10">
    <location>
        <begin position="613"/>
        <end position="1013"/>
    </location>
</feature>
<dbReference type="Proteomes" id="UP000245250">
    <property type="component" value="Chromosome"/>
</dbReference>
<dbReference type="Gene3D" id="2.40.170.20">
    <property type="entry name" value="TonB-dependent receptor, beta-barrel domain"/>
    <property type="match status" value="1"/>
</dbReference>
<dbReference type="InterPro" id="IPR000531">
    <property type="entry name" value="Beta-barrel_TonB"/>
</dbReference>
<dbReference type="Pfam" id="PF00593">
    <property type="entry name" value="TonB_dep_Rec_b-barrel"/>
    <property type="match status" value="1"/>
</dbReference>
<feature type="domain" description="TonB-dependent receptor plug" evidence="11">
    <location>
        <begin position="235"/>
        <end position="360"/>
    </location>
</feature>
<dbReference type="InterPro" id="IPR036942">
    <property type="entry name" value="Beta-barrel_TonB_sf"/>
</dbReference>
<keyword evidence="7 8" id="KW-0998">Cell outer membrane</keyword>
<keyword evidence="4 8" id="KW-0812">Transmembrane</keyword>
<evidence type="ECO:0000256" key="2">
    <source>
        <dbReference type="ARBA" id="ARBA00022448"/>
    </source>
</evidence>
<dbReference type="PROSITE" id="PS52016">
    <property type="entry name" value="TONB_DEPENDENT_REC_3"/>
    <property type="match status" value="1"/>
</dbReference>
<evidence type="ECO:0000313" key="12">
    <source>
        <dbReference type="EMBL" id="AWK05731.1"/>
    </source>
</evidence>
<evidence type="ECO:0000256" key="7">
    <source>
        <dbReference type="ARBA" id="ARBA00023237"/>
    </source>
</evidence>